<comment type="caution">
    <text evidence="1">The sequence shown here is derived from an EMBL/GenBank/DDBJ whole genome shotgun (WGS) entry which is preliminary data.</text>
</comment>
<dbReference type="EMBL" id="JBHSWB010000001">
    <property type="protein sequence ID" value="MFC6661842.1"/>
    <property type="molecule type" value="Genomic_DNA"/>
</dbReference>
<evidence type="ECO:0000313" key="2">
    <source>
        <dbReference type="Proteomes" id="UP001596317"/>
    </source>
</evidence>
<organism evidence="1 2">
    <name type="scientific">Deinococcus multiflagellatus</name>
    <dbReference type="NCBI Taxonomy" id="1656887"/>
    <lineage>
        <taxon>Bacteria</taxon>
        <taxon>Thermotogati</taxon>
        <taxon>Deinococcota</taxon>
        <taxon>Deinococci</taxon>
        <taxon>Deinococcales</taxon>
        <taxon>Deinococcaceae</taxon>
        <taxon>Deinococcus</taxon>
    </lineage>
</organism>
<gene>
    <name evidence="1" type="ORF">ACFP90_17015</name>
</gene>
<proteinExistence type="predicted"/>
<name>A0ABW1ZNG9_9DEIO</name>
<accession>A0ABW1ZNG9</accession>
<sequence>MISGAPVNFYSFALFFRDTLRCPDALYLDGSISAFATARGSSQLAPFAGIWSVSR</sequence>
<evidence type="ECO:0000313" key="1">
    <source>
        <dbReference type="EMBL" id="MFC6661842.1"/>
    </source>
</evidence>
<reference evidence="2" key="1">
    <citation type="journal article" date="2019" name="Int. J. Syst. Evol. Microbiol.">
        <title>The Global Catalogue of Microorganisms (GCM) 10K type strain sequencing project: providing services to taxonomists for standard genome sequencing and annotation.</title>
        <authorList>
            <consortium name="The Broad Institute Genomics Platform"/>
            <consortium name="The Broad Institute Genome Sequencing Center for Infectious Disease"/>
            <person name="Wu L."/>
            <person name="Ma J."/>
        </authorList>
    </citation>
    <scope>NUCLEOTIDE SEQUENCE [LARGE SCALE GENOMIC DNA]</scope>
    <source>
        <strain evidence="2">CCUG 63830</strain>
    </source>
</reference>
<keyword evidence="2" id="KW-1185">Reference proteome</keyword>
<dbReference type="RefSeq" id="WP_380057548.1">
    <property type="nucleotide sequence ID" value="NZ_JBHSWB010000001.1"/>
</dbReference>
<protein>
    <submittedName>
        <fullName evidence="1">Uncharacterized protein</fullName>
    </submittedName>
</protein>
<dbReference type="Proteomes" id="UP001596317">
    <property type="component" value="Unassembled WGS sequence"/>
</dbReference>